<dbReference type="GO" id="GO:0008168">
    <property type="term" value="F:methyltransferase activity"/>
    <property type="evidence" value="ECO:0007669"/>
    <property type="project" value="UniProtKB-KW"/>
</dbReference>
<keyword evidence="2" id="KW-0808">Transferase</keyword>
<proteinExistence type="predicted"/>
<gene>
    <name evidence="2" type="ORF">SAMN04488038_102238</name>
</gene>
<feature type="region of interest" description="Disordered" evidence="1">
    <location>
        <begin position="1"/>
        <end position="36"/>
    </location>
</feature>
<dbReference type="GO" id="GO:0032259">
    <property type="term" value="P:methylation"/>
    <property type="evidence" value="ECO:0007669"/>
    <property type="project" value="UniProtKB-KW"/>
</dbReference>
<accession>A0A1H9BWS6</accession>
<dbReference type="STRING" id="489703.SAMN04488038_102238"/>
<dbReference type="NCBIfam" id="TIGR01444">
    <property type="entry name" value="fkbM_fam"/>
    <property type="match status" value="1"/>
</dbReference>
<keyword evidence="3" id="KW-1185">Reference proteome</keyword>
<organism evidence="2 3">
    <name type="scientific">Solimonas aquatica</name>
    <dbReference type="NCBI Taxonomy" id="489703"/>
    <lineage>
        <taxon>Bacteria</taxon>
        <taxon>Pseudomonadati</taxon>
        <taxon>Pseudomonadota</taxon>
        <taxon>Gammaproteobacteria</taxon>
        <taxon>Nevskiales</taxon>
        <taxon>Nevskiaceae</taxon>
        <taxon>Solimonas</taxon>
    </lineage>
</organism>
<evidence type="ECO:0000313" key="2">
    <source>
        <dbReference type="EMBL" id="SEP92798.1"/>
    </source>
</evidence>
<dbReference type="AlphaFoldDB" id="A0A1H9BWS6"/>
<name>A0A1H9BWS6_9GAMM</name>
<keyword evidence="2" id="KW-0489">Methyltransferase</keyword>
<feature type="compositionally biased region" description="Low complexity" evidence="1">
    <location>
        <begin position="11"/>
        <end position="36"/>
    </location>
</feature>
<sequence>MSNKKKQKQQSVARSSSPVTAPAAVPAAASTPAKSSTADLGERFNALSASFDATAAQRKLEFIRILRSLRWYLSAGRQDAFFEAANQYIQAPDVDPWDFILRQLLTDADLHLSGRIFRIAGLKPLPALMESLFVRLDCFFESADDAPLIVDAGAGIGLSSYYFKRLKPQARIRAFEPNPALRALLERNIARNKLSDIRIEPEGEAADILDRAIDEPVDMLRIDLHGAEKILSRLSGKLGQIKHVFCKCNDVTAEFPSNSTRIIRILEAAGFEVRVGFSAGVDDRQTLRPIQLIGSPQSVSIYARRGE</sequence>
<dbReference type="Proteomes" id="UP000199233">
    <property type="component" value="Unassembled WGS sequence"/>
</dbReference>
<dbReference type="EMBL" id="FOFS01000002">
    <property type="protein sequence ID" value="SEP92798.1"/>
    <property type="molecule type" value="Genomic_DNA"/>
</dbReference>
<dbReference type="OrthoDB" id="483152at2"/>
<dbReference type="InterPro" id="IPR006342">
    <property type="entry name" value="FkbM_mtfrase"/>
</dbReference>
<dbReference type="Gene3D" id="3.40.50.150">
    <property type="entry name" value="Vaccinia Virus protein VP39"/>
    <property type="match status" value="1"/>
</dbReference>
<evidence type="ECO:0000313" key="3">
    <source>
        <dbReference type="Proteomes" id="UP000199233"/>
    </source>
</evidence>
<protein>
    <submittedName>
        <fullName evidence="2">Methyltransferase, FkbM family</fullName>
    </submittedName>
</protein>
<reference evidence="3" key="1">
    <citation type="submission" date="2016-10" db="EMBL/GenBank/DDBJ databases">
        <authorList>
            <person name="Varghese N."/>
            <person name="Submissions S."/>
        </authorList>
    </citation>
    <scope>NUCLEOTIDE SEQUENCE [LARGE SCALE GENOMIC DNA]</scope>
    <source>
        <strain evidence="3">DSM 25927</strain>
    </source>
</reference>
<dbReference type="SUPFAM" id="SSF53335">
    <property type="entry name" value="S-adenosyl-L-methionine-dependent methyltransferases"/>
    <property type="match status" value="1"/>
</dbReference>
<dbReference type="RefSeq" id="WP_093282268.1">
    <property type="nucleotide sequence ID" value="NZ_FOFS01000002.1"/>
</dbReference>
<evidence type="ECO:0000256" key="1">
    <source>
        <dbReference type="SAM" id="MobiDB-lite"/>
    </source>
</evidence>
<dbReference type="InterPro" id="IPR029063">
    <property type="entry name" value="SAM-dependent_MTases_sf"/>
</dbReference>